<accession>A0ABS6FI36</accession>
<comment type="caution">
    <text evidence="1">The sequence shown here is derived from an EMBL/GenBank/DDBJ whole genome shotgun (WGS) entry which is preliminary data.</text>
</comment>
<evidence type="ECO:0000313" key="1">
    <source>
        <dbReference type="EMBL" id="MBU5669641.1"/>
    </source>
</evidence>
<dbReference type="RefSeq" id="WP_216549475.1">
    <property type="nucleotide sequence ID" value="NZ_JAHLQO010000004.1"/>
</dbReference>
<protein>
    <submittedName>
        <fullName evidence="1">DUF1599 domain-containing protein</fullName>
    </submittedName>
</protein>
<organism evidence="1 2">
    <name type="scientific">Peptoniphilus ovalis</name>
    <dbReference type="NCBI Taxonomy" id="2841503"/>
    <lineage>
        <taxon>Bacteria</taxon>
        <taxon>Bacillati</taxon>
        <taxon>Bacillota</taxon>
        <taxon>Tissierellia</taxon>
        <taxon>Tissierellales</taxon>
        <taxon>Peptoniphilaceae</taxon>
        <taxon>Peptoniphilus</taxon>
    </lineage>
</organism>
<reference evidence="1 2" key="1">
    <citation type="submission" date="2021-06" db="EMBL/GenBank/DDBJ databases">
        <authorList>
            <person name="Sun Q."/>
            <person name="Li D."/>
        </authorList>
    </citation>
    <scope>NUCLEOTIDE SEQUENCE [LARGE SCALE GENOMIC DNA]</scope>
    <source>
        <strain evidence="1 2">MSJ-1</strain>
    </source>
</reference>
<gene>
    <name evidence="1" type="ORF">KQI68_07280</name>
</gene>
<keyword evidence="2" id="KW-1185">Reference proteome</keyword>
<sequence>MNNFKEEYQEVIKNLVETFRIKNERYGDSFTQTLDEYGMVASIVRVSDKFNRMETLFKNPKLDPNDESMIDTMTDMANYLIMTVAYMKSTEGAKSNQ</sequence>
<dbReference type="Proteomes" id="UP000783742">
    <property type="component" value="Unassembled WGS sequence"/>
</dbReference>
<proteinExistence type="predicted"/>
<name>A0ABS6FI36_9FIRM</name>
<evidence type="ECO:0000313" key="2">
    <source>
        <dbReference type="Proteomes" id="UP000783742"/>
    </source>
</evidence>
<dbReference type="EMBL" id="JAHLQO010000004">
    <property type="protein sequence ID" value="MBU5669641.1"/>
    <property type="molecule type" value="Genomic_DNA"/>
</dbReference>